<gene>
    <name evidence="1" type="ORF">OWV82_010669</name>
</gene>
<accession>A0ACC1Y5V2</accession>
<evidence type="ECO:0000313" key="1">
    <source>
        <dbReference type="EMBL" id="KAJ4719049.1"/>
    </source>
</evidence>
<dbReference type="EMBL" id="CM051398">
    <property type="protein sequence ID" value="KAJ4719049.1"/>
    <property type="molecule type" value="Genomic_DNA"/>
</dbReference>
<dbReference type="Proteomes" id="UP001164539">
    <property type="component" value="Chromosome 5"/>
</dbReference>
<comment type="caution">
    <text evidence="1">The sequence shown here is derived from an EMBL/GenBank/DDBJ whole genome shotgun (WGS) entry which is preliminary data.</text>
</comment>
<organism evidence="1 2">
    <name type="scientific">Melia azedarach</name>
    <name type="common">Chinaberry tree</name>
    <dbReference type="NCBI Taxonomy" id="155640"/>
    <lineage>
        <taxon>Eukaryota</taxon>
        <taxon>Viridiplantae</taxon>
        <taxon>Streptophyta</taxon>
        <taxon>Embryophyta</taxon>
        <taxon>Tracheophyta</taxon>
        <taxon>Spermatophyta</taxon>
        <taxon>Magnoliopsida</taxon>
        <taxon>eudicotyledons</taxon>
        <taxon>Gunneridae</taxon>
        <taxon>Pentapetalae</taxon>
        <taxon>rosids</taxon>
        <taxon>malvids</taxon>
        <taxon>Sapindales</taxon>
        <taxon>Meliaceae</taxon>
        <taxon>Melia</taxon>
    </lineage>
</organism>
<reference evidence="1 2" key="1">
    <citation type="journal article" date="2023" name="Science">
        <title>Complex scaffold remodeling in plant triterpene biosynthesis.</title>
        <authorList>
            <person name="De La Pena R."/>
            <person name="Hodgson H."/>
            <person name="Liu J.C."/>
            <person name="Stephenson M.J."/>
            <person name="Martin A.C."/>
            <person name="Owen C."/>
            <person name="Harkess A."/>
            <person name="Leebens-Mack J."/>
            <person name="Jimenez L.E."/>
            <person name="Osbourn A."/>
            <person name="Sattely E.S."/>
        </authorList>
    </citation>
    <scope>NUCLEOTIDE SEQUENCE [LARGE SCALE GENOMIC DNA]</scope>
    <source>
        <strain evidence="2">cv. JPN11</strain>
        <tissue evidence="1">Leaf</tissue>
    </source>
</reference>
<sequence>MNSSITLGTILLLSLSCLVVESRRQLHASKFSSEPPKSNANATRWAILVAGSSGYENYRHQADVCHAYQILKSGGLKDENIIVFMYDDIAFNDQNPRPGVIINKPFGNDVYDGVPKDYNRENVTANNFYAVILGNKTALTGGSGKVLNSGPDDHIFIFYADHGSPGSVAMPGGDDIYAKDLIEVLKKKHESNAYKTMVFYMEACESGSMFDGLLPENLNIYATTAANPSESSWALYCPGHYPTPPDQYDTCLGDLFSVSWIEDSEKHDLQKETLEEQYRVVLRRTLVDYLEFSSHVMRYGNLGLSKESVFSYMGTNPDNDNFTSFTEELYPAAIKMRAANQRDAPLYLLWHKFNKADEGSNEKVEAQKKLQTEISRRQKEDDNIHSLAVLLFGETNASRIIEYVRPTGQPLVDDWDCLKMLVRIYEKICGMLSIYGKKYKRAMANMCNEGVNEMNMSEASRKACSKKYPSSSSSLQNELH</sequence>
<proteinExistence type="predicted"/>
<name>A0ACC1Y5V2_MELAZ</name>
<evidence type="ECO:0000313" key="2">
    <source>
        <dbReference type="Proteomes" id="UP001164539"/>
    </source>
</evidence>
<protein>
    <submittedName>
        <fullName evidence="1">Vacuolar-processing enzyme-like</fullName>
    </submittedName>
</protein>
<keyword evidence="2" id="KW-1185">Reference proteome</keyword>